<keyword evidence="1" id="KW-1185">Reference proteome</keyword>
<accession>A0A915DCG1</accession>
<dbReference type="AlphaFoldDB" id="A0A915DCG1"/>
<dbReference type="WBParaSite" id="jg17759">
    <property type="protein sequence ID" value="jg17759"/>
    <property type="gene ID" value="jg17759"/>
</dbReference>
<evidence type="ECO:0000313" key="2">
    <source>
        <dbReference type="WBParaSite" id="jg17759"/>
    </source>
</evidence>
<dbReference type="Proteomes" id="UP000887574">
    <property type="component" value="Unplaced"/>
</dbReference>
<organism evidence="1 2">
    <name type="scientific">Ditylenchus dipsaci</name>
    <dbReference type="NCBI Taxonomy" id="166011"/>
    <lineage>
        <taxon>Eukaryota</taxon>
        <taxon>Metazoa</taxon>
        <taxon>Ecdysozoa</taxon>
        <taxon>Nematoda</taxon>
        <taxon>Chromadorea</taxon>
        <taxon>Rhabditida</taxon>
        <taxon>Tylenchina</taxon>
        <taxon>Tylenchomorpha</taxon>
        <taxon>Sphaerularioidea</taxon>
        <taxon>Anguinidae</taxon>
        <taxon>Anguininae</taxon>
        <taxon>Ditylenchus</taxon>
    </lineage>
</organism>
<protein>
    <submittedName>
        <fullName evidence="2">LAGLIDADG homing endonuclease</fullName>
    </submittedName>
</protein>
<sequence>MTLTEKLRILMGKFLRYNAKSENECRRSQNSVSITSHNQRRYFFILIHGPRDWKAFWLELTNPPKDARHAIRKTGLPRFGIYRYQSYKMQYQNYVKSVEKSLTHQLKDQKSRLELVRRFFGGLNMAEEHAQEIGYILASFNMYDIKPSYQNF</sequence>
<reference evidence="2" key="1">
    <citation type="submission" date="2022-11" db="UniProtKB">
        <authorList>
            <consortium name="WormBaseParasite"/>
        </authorList>
    </citation>
    <scope>IDENTIFICATION</scope>
</reference>
<evidence type="ECO:0000313" key="1">
    <source>
        <dbReference type="Proteomes" id="UP000887574"/>
    </source>
</evidence>
<name>A0A915DCG1_9BILA</name>
<proteinExistence type="predicted"/>